<feature type="region of interest" description="Disordered" evidence="1">
    <location>
        <begin position="181"/>
        <end position="213"/>
    </location>
</feature>
<gene>
    <name evidence="2" type="ORF">AYI69_g10432</name>
</gene>
<feature type="compositionally biased region" description="Basic and acidic residues" evidence="1">
    <location>
        <begin position="8"/>
        <end position="22"/>
    </location>
</feature>
<reference evidence="3" key="1">
    <citation type="submission" date="2017-01" db="EMBL/GenBank/DDBJ databases">
        <authorList>
            <person name="Wang Y."/>
            <person name="White M."/>
            <person name="Kvist S."/>
            <person name="Moncalvo J.-M."/>
        </authorList>
    </citation>
    <scope>NUCLEOTIDE SEQUENCE [LARGE SCALE GENOMIC DNA]</scope>
    <source>
        <strain evidence="3">ID-206-W2</strain>
    </source>
</reference>
<dbReference type="AlphaFoldDB" id="A0A1R1X5S3"/>
<evidence type="ECO:0000313" key="2">
    <source>
        <dbReference type="EMBL" id="OMJ09964.1"/>
    </source>
</evidence>
<organism evidence="2 3">
    <name type="scientific">Smittium culicis</name>
    <dbReference type="NCBI Taxonomy" id="133412"/>
    <lineage>
        <taxon>Eukaryota</taxon>
        <taxon>Fungi</taxon>
        <taxon>Fungi incertae sedis</taxon>
        <taxon>Zoopagomycota</taxon>
        <taxon>Kickxellomycotina</taxon>
        <taxon>Harpellomycetes</taxon>
        <taxon>Harpellales</taxon>
        <taxon>Legeriomycetaceae</taxon>
        <taxon>Smittium</taxon>
    </lineage>
</organism>
<keyword evidence="3" id="KW-1185">Reference proteome</keyword>
<feature type="compositionally biased region" description="Pro residues" evidence="1">
    <location>
        <begin position="33"/>
        <end position="42"/>
    </location>
</feature>
<evidence type="ECO:0000313" key="3">
    <source>
        <dbReference type="Proteomes" id="UP000187429"/>
    </source>
</evidence>
<feature type="compositionally biased region" description="Polar residues" evidence="1">
    <location>
        <begin position="83"/>
        <end position="93"/>
    </location>
</feature>
<dbReference type="Proteomes" id="UP000187429">
    <property type="component" value="Unassembled WGS sequence"/>
</dbReference>
<dbReference type="EMBL" id="LSSM01006832">
    <property type="protein sequence ID" value="OMJ09964.1"/>
    <property type="molecule type" value="Genomic_DNA"/>
</dbReference>
<feature type="region of interest" description="Disordered" evidence="1">
    <location>
        <begin position="1"/>
        <end position="96"/>
    </location>
</feature>
<protein>
    <submittedName>
        <fullName evidence="2">Uncharacterized protein</fullName>
    </submittedName>
</protein>
<feature type="non-terminal residue" evidence="2">
    <location>
        <position position="1"/>
    </location>
</feature>
<sequence>HQTADGSRGFERPHRKEADDKTTTSTALSVPTLQPPLMPAPIGPQTANQILAERVAAAGGGLNKDPEQPPPPMERGFRIPFTNPKTPTSNPSSEKTEIDLRNQQVSDGGSRLAAVKTCDRGNQTTESWIFQSAVHDPQEDRCIYAHYGVQEMQEVSALPMEQTFVSVPRLAIRAITEPVGIHQDSPSGSGVGQRKGDPNICIPRRSADPGRDQASMRNQNVLNLFQTLGAWIQGQFREVLNNAIPVNHTSRNGDQHQRNVIQGAFDQDKGSPTRGQQTT</sequence>
<feature type="compositionally biased region" description="Polar residues" evidence="1">
    <location>
        <begin position="23"/>
        <end position="32"/>
    </location>
</feature>
<accession>A0A1R1X5S3</accession>
<evidence type="ECO:0000256" key="1">
    <source>
        <dbReference type="SAM" id="MobiDB-lite"/>
    </source>
</evidence>
<name>A0A1R1X5S3_9FUNG</name>
<dbReference type="OrthoDB" id="10456510at2759"/>
<comment type="caution">
    <text evidence="2">The sequence shown here is derived from an EMBL/GenBank/DDBJ whole genome shotgun (WGS) entry which is preliminary data.</text>
</comment>
<proteinExistence type="predicted"/>